<organism evidence="1 2">
    <name type="scientific">Parachitinimonas caeni</name>
    <dbReference type="NCBI Taxonomy" id="3031301"/>
    <lineage>
        <taxon>Bacteria</taxon>
        <taxon>Pseudomonadati</taxon>
        <taxon>Pseudomonadota</taxon>
        <taxon>Betaproteobacteria</taxon>
        <taxon>Neisseriales</taxon>
        <taxon>Chitinibacteraceae</taxon>
        <taxon>Parachitinimonas</taxon>
    </lineage>
</organism>
<dbReference type="InterPro" id="IPR035985">
    <property type="entry name" value="Ubiquitin-activating_enz"/>
</dbReference>
<dbReference type="EMBL" id="JARRAF010000004">
    <property type="protein sequence ID" value="MDK2123271.1"/>
    <property type="molecule type" value="Genomic_DNA"/>
</dbReference>
<name>A0ABT7DT69_9NEIS</name>
<comment type="caution">
    <text evidence="1">The sequence shown here is derived from an EMBL/GenBank/DDBJ whole genome shotgun (WGS) entry which is preliminary data.</text>
</comment>
<evidence type="ECO:0000313" key="2">
    <source>
        <dbReference type="Proteomes" id="UP001172778"/>
    </source>
</evidence>
<dbReference type="RefSeq" id="WP_284099565.1">
    <property type="nucleotide sequence ID" value="NZ_JARRAF010000004.1"/>
</dbReference>
<evidence type="ECO:0000313" key="1">
    <source>
        <dbReference type="EMBL" id="MDK2123271.1"/>
    </source>
</evidence>
<accession>A0ABT7DT69</accession>
<reference evidence="1" key="1">
    <citation type="submission" date="2023-03" db="EMBL/GenBank/DDBJ databases">
        <title>Chitinimonas shenzhenensis gen. nov., sp. nov., a novel member of family Burkholderiaceae isolated from activated sludge collected in Shen Zhen, China.</title>
        <authorList>
            <person name="Wang X."/>
        </authorList>
    </citation>
    <scope>NUCLEOTIDE SEQUENCE</scope>
    <source>
        <strain evidence="1">DQS-5</strain>
    </source>
</reference>
<dbReference type="SUPFAM" id="SSF69572">
    <property type="entry name" value="Activating enzymes of the ubiquitin-like proteins"/>
    <property type="match status" value="1"/>
</dbReference>
<keyword evidence="2" id="KW-1185">Reference proteome</keyword>
<dbReference type="Proteomes" id="UP001172778">
    <property type="component" value="Unassembled WGS sequence"/>
</dbReference>
<protein>
    <submittedName>
        <fullName evidence="1">TOMM leader peptide-binding protein</fullName>
    </submittedName>
</protein>
<dbReference type="NCBIfam" id="TIGR03882">
    <property type="entry name" value="cyclo_dehyd_2"/>
    <property type="match status" value="1"/>
</dbReference>
<dbReference type="InterPro" id="IPR022291">
    <property type="entry name" value="Bacteriocin_synth_cyclodeHase"/>
</dbReference>
<sequence length="324" mass="35354">MNSRLYLSPLAEVTQLGDDKIALSVVGRRFTVEDRAGMIKSILEHAQDGIVLDQLTSTLSAVFPASAVEAAVKSLAQTKVLVSHDARSRGDATHQHLAHRREADGQIGVDPASTMDSSTWMVALAGKGALADALAQALIDMDVPVTRLSADTTLPAFPDRRCMLVACADYENFAQSRQLNQQAIAHNMTSLYLGIDWTTVQCGPLVIPKATACYECYFHRVRATRRFVAEFDSRAVADNVLYHALPSKLAIQWAVAEASRMVMRYLSGTLENLHLGQFCEIDSFSGEVQRSLVLRLPRCPVCGTANTGRPVGTAFLHAQLRRKG</sequence>
<dbReference type="Gene3D" id="3.40.50.720">
    <property type="entry name" value="NAD(P)-binding Rossmann-like Domain"/>
    <property type="match status" value="1"/>
</dbReference>
<proteinExistence type="predicted"/>
<gene>
    <name evidence="1" type="ORF">PZA18_04305</name>
</gene>